<comment type="subcellular location">
    <subcellularLocation>
        <location evidence="7">Cell membrane</location>
    </subcellularLocation>
    <subcellularLocation>
        <location evidence="7">Bacterial flagellum basal body</location>
    </subcellularLocation>
</comment>
<dbReference type="EMBL" id="AKKL01000021">
    <property type="protein sequence ID" value="EKT62215.1"/>
    <property type="molecule type" value="Genomic_DNA"/>
</dbReference>
<evidence type="ECO:0000256" key="1">
    <source>
        <dbReference type="ARBA" id="ARBA00022475"/>
    </source>
</evidence>
<evidence type="ECO:0000313" key="8">
    <source>
        <dbReference type="EMBL" id="EKT62215.1"/>
    </source>
</evidence>
<comment type="caution">
    <text evidence="8">The sequence shown here is derived from an EMBL/GenBank/DDBJ whole genome shotgun (WGS) entry which is preliminary data.</text>
</comment>
<evidence type="ECO:0000256" key="3">
    <source>
        <dbReference type="ARBA" id="ARBA00022989"/>
    </source>
</evidence>
<evidence type="ECO:0000256" key="5">
    <source>
        <dbReference type="ARBA" id="ARBA00023143"/>
    </source>
</evidence>
<proteinExistence type="inferred from homology"/>
<evidence type="ECO:0000256" key="6">
    <source>
        <dbReference type="ARBA" id="ARBA00037937"/>
    </source>
</evidence>
<keyword evidence="4 7" id="KW-0472">Membrane</keyword>
<evidence type="ECO:0000256" key="7">
    <source>
        <dbReference type="RuleBase" id="RU362064"/>
    </source>
</evidence>
<evidence type="ECO:0000256" key="2">
    <source>
        <dbReference type="ARBA" id="ARBA00022692"/>
    </source>
</evidence>
<dbReference type="GO" id="GO:0005886">
    <property type="term" value="C:plasma membrane"/>
    <property type="evidence" value="ECO:0007669"/>
    <property type="project" value="UniProtKB-SubCell"/>
</dbReference>
<dbReference type="eggNOG" id="COG3190">
    <property type="taxonomic scope" value="Bacteria"/>
</dbReference>
<dbReference type="HOGENOM" id="CLU_113213_1_1_6"/>
<gene>
    <name evidence="8" type="ORF">OOA_08202</name>
</gene>
<dbReference type="AlphaFoldDB" id="K8X161"/>
<name>K8X161_9GAMM</name>
<dbReference type="InterPro" id="IPR052205">
    <property type="entry name" value="FliO/MopB"/>
</dbReference>
<accession>K8X161</accession>
<evidence type="ECO:0000256" key="4">
    <source>
        <dbReference type="ARBA" id="ARBA00023136"/>
    </source>
</evidence>
<comment type="similarity">
    <text evidence="6 7">Belongs to the FliO/MopB family.</text>
</comment>
<dbReference type="STRING" id="1141662.OOA_08202"/>
<evidence type="ECO:0000313" key="9">
    <source>
        <dbReference type="Proteomes" id="UP000009336"/>
    </source>
</evidence>
<dbReference type="PANTHER" id="PTHR38766:SF1">
    <property type="entry name" value="FLAGELLAR PROTEIN FLIO"/>
    <property type="match status" value="1"/>
</dbReference>
<dbReference type="NCBIfam" id="TIGR03500">
    <property type="entry name" value="FliO_TIGR"/>
    <property type="match status" value="1"/>
</dbReference>
<sequence>MTTLTEMQTKPFIVQTEQPSGQAISAVSTSDNLMQVSGALGAIILLILMGYWLIKKLGLSPKNIGKGQLLAVKASCSLGNKERVMVIEINQEWLVLGVTAHSINLLHQCPAQNKASLTSQLEPLTFQSVLKKKQDAAYTVASQIPIYK</sequence>
<keyword evidence="2 7" id="KW-0812">Transmembrane</keyword>
<keyword evidence="1 7" id="KW-1003">Cell membrane</keyword>
<dbReference type="PATRIC" id="fig|1141662.3.peg.1666"/>
<keyword evidence="3 7" id="KW-1133">Transmembrane helix</keyword>
<dbReference type="GO" id="GO:0044781">
    <property type="term" value="P:bacterial-type flagellum organization"/>
    <property type="evidence" value="ECO:0007669"/>
    <property type="project" value="UniProtKB-UniRule"/>
</dbReference>
<dbReference type="RefSeq" id="WP_008911661.1">
    <property type="nucleotide sequence ID" value="NZ_KB233222.1"/>
</dbReference>
<dbReference type="Pfam" id="PF04347">
    <property type="entry name" value="FliO"/>
    <property type="match status" value="1"/>
</dbReference>
<reference evidence="8 9" key="1">
    <citation type="journal article" date="2012" name="BMC Genomics">
        <title>Comparative genomics of bacteria in the genus Providencia isolated from wild Drosophila melanogaster.</title>
        <authorList>
            <person name="Galac M.R."/>
            <person name="Lazzaro B.P."/>
        </authorList>
    </citation>
    <scope>NUCLEOTIDE SEQUENCE [LARGE SCALE GENOMIC DNA]</scope>
    <source>
        <strain evidence="8 9">DSM 19968</strain>
    </source>
</reference>
<organism evidence="8 9">
    <name type="scientific">Providencia burhodogranariea DSM 19968</name>
    <dbReference type="NCBI Taxonomy" id="1141662"/>
    <lineage>
        <taxon>Bacteria</taxon>
        <taxon>Pseudomonadati</taxon>
        <taxon>Pseudomonadota</taxon>
        <taxon>Gammaproteobacteria</taxon>
        <taxon>Enterobacterales</taxon>
        <taxon>Morganellaceae</taxon>
        <taxon>Providencia</taxon>
    </lineage>
</organism>
<protein>
    <recommendedName>
        <fullName evidence="7">Flagellar protein</fullName>
    </recommendedName>
</protein>
<dbReference type="InterPro" id="IPR022781">
    <property type="entry name" value="Flagellar_biosynth_FliO"/>
</dbReference>
<keyword evidence="9" id="KW-1185">Reference proteome</keyword>
<dbReference type="GO" id="GO:0009425">
    <property type="term" value="C:bacterial-type flagellum basal body"/>
    <property type="evidence" value="ECO:0007669"/>
    <property type="project" value="UniProtKB-SubCell"/>
</dbReference>
<keyword evidence="5 7" id="KW-0975">Bacterial flagellum</keyword>
<dbReference type="PANTHER" id="PTHR38766">
    <property type="entry name" value="FLAGELLAR PROTEIN FLIO"/>
    <property type="match status" value="1"/>
</dbReference>
<feature type="transmembrane region" description="Helical" evidence="7">
    <location>
        <begin position="33"/>
        <end position="54"/>
    </location>
</feature>
<dbReference type="Proteomes" id="UP000009336">
    <property type="component" value="Unassembled WGS sequence"/>
</dbReference>